<protein>
    <submittedName>
        <fullName evidence="1">Uncharacterized protein</fullName>
    </submittedName>
</protein>
<dbReference type="EMBL" id="KL363373">
    <property type="protein sequence ID" value="KFD46403.1"/>
    <property type="molecule type" value="Genomic_DNA"/>
</dbReference>
<accession>A0A085LN57</accession>
<dbReference type="AlphaFoldDB" id="A0A085LN57"/>
<gene>
    <name evidence="1" type="ORF">M513_12706</name>
</gene>
<keyword evidence="2" id="KW-1185">Reference proteome</keyword>
<reference evidence="1 2" key="1">
    <citation type="journal article" date="2014" name="Nat. Genet.">
        <title>Genome and transcriptome of the porcine whipworm Trichuris suis.</title>
        <authorList>
            <person name="Jex A.R."/>
            <person name="Nejsum P."/>
            <person name="Schwarz E.M."/>
            <person name="Hu L."/>
            <person name="Young N.D."/>
            <person name="Hall R.S."/>
            <person name="Korhonen P.K."/>
            <person name="Liao S."/>
            <person name="Thamsborg S."/>
            <person name="Xia J."/>
            <person name="Xu P."/>
            <person name="Wang S."/>
            <person name="Scheerlinck J.P."/>
            <person name="Hofmann A."/>
            <person name="Sternberg P.W."/>
            <person name="Wang J."/>
            <person name="Gasser R.B."/>
        </authorList>
    </citation>
    <scope>NUCLEOTIDE SEQUENCE [LARGE SCALE GENOMIC DNA]</scope>
    <source>
        <strain evidence="1">DCEP-RM93M</strain>
    </source>
</reference>
<sequence length="174" mass="19953">MDVSHLLGGISIRSCQTKERKSYAGRIPARGSRRSSRLHAKLLENICFPTTVGAFLPRRVMENRGDVRFQQRVIIKFLFHEGVQAMKSTGDCWGFTRPMPSPIPESSFGSQSFFGTENPSLTNQGLVGQLKAPLMKILQLWTRWFWRTEESRLQKSWHGLSFLEAQLKAFYMIT</sequence>
<organism evidence="1 2">
    <name type="scientific">Trichuris suis</name>
    <name type="common">pig whipworm</name>
    <dbReference type="NCBI Taxonomy" id="68888"/>
    <lineage>
        <taxon>Eukaryota</taxon>
        <taxon>Metazoa</taxon>
        <taxon>Ecdysozoa</taxon>
        <taxon>Nematoda</taxon>
        <taxon>Enoplea</taxon>
        <taxon>Dorylaimia</taxon>
        <taxon>Trichinellida</taxon>
        <taxon>Trichuridae</taxon>
        <taxon>Trichuris</taxon>
    </lineage>
</organism>
<dbReference type="Proteomes" id="UP000030764">
    <property type="component" value="Unassembled WGS sequence"/>
</dbReference>
<name>A0A085LN57_9BILA</name>
<evidence type="ECO:0000313" key="1">
    <source>
        <dbReference type="EMBL" id="KFD46403.1"/>
    </source>
</evidence>
<evidence type="ECO:0000313" key="2">
    <source>
        <dbReference type="Proteomes" id="UP000030764"/>
    </source>
</evidence>
<proteinExistence type="predicted"/>